<dbReference type="KEGG" id="sva:SVA_2318"/>
<dbReference type="SUPFAM" id="SSF55347">
    <property type="entry name" value="Glyceraldehyde-3-phosphate dehydrogenase-like, C-terminal domain"/>
    <property type="match status" value="1"/>
</dbReference>
<accession>A0A1B4V5S4</accession>
<gene>
    <name evidence="3" type="ORF">SVA_2318</name>
</gene>
<dbReference type="Pfam" id="PF22725">
    <property type="entry name" value="GFO_IDH_MocA_C3"/>
    <property type="match status" value="1"/>
</dbReference>
<reference evidence="3 4" key="1">
    <citation type="submission" date="2015-08" db="EMBL/GenBank/DDBJ databases">
        <title>Complete genome sequence of Sulfurifustis variabilis.</title>
        <authorList>
            <person name="Miura A."/>
            <person name="Kojima H."/>
            <person name="Fukui M."/>
        </authorList>
    </citation>
    <scope>NUCLEOTIDE SEQUENCE [LARGE SCALE GENOMIC DNA]</scope>
    <source>
        <strain evidence="4">skN76</strain>
    </source>
</reference>
<dbReference type="InterPro" id="IPR000683">
    <property type="entry name" value="Gfo/Idh/MocA-like_OxRdtase_N"/>
</dbReference>
<dbReference type="InterPro" id="IPR051450">
    <property type="entry name" value="Gfo/Idh/MocA_Oxidoreductases"/>
</dbReference>
<dbReference type="Proteomes" id="UP000218899">
    <property type="component" value="Chromosome"/>
</dbReference>
<dbReference type="EMBL" id="AP014936">
    <property type="protein sequence ID" value="BAU48868.1"/>
    <property type="molecule type" value="Genomic_DNA"/>
</dbReference>
<dbReference type="GO" id="GO:0000166">
    <property type="term" value="F:nucleotide binding"/>
    <property type="evidence" value="ECO:0007669"/>
    <property type="project" value="InterPro"/>
</dbReference>
<dbReference type="PANTHER" id="PTHR43377:SF1">
    <property type="entry name" value="BILIVERDIN REDUCTASE A"/>
    <property type="match status" value="1"/>
</dbReference>
<sequence>MTDPQPAPAGRLRVGVIGVGYLGRFHARIYASMPDVELVGVADVDGARARSVAEQHGCLACTDPQELLERVEAVSIVVPTVYHAAVARPFLERGVHMLMEKPIAPTLGESEELVELAESKGVVFQVGHLERFNAGIMELARRVTNPRFLEVHRLGTFVERAIDVDVVTDLMIHDIDIVLSLVKSNIRSIAADGIPVITEHVDIANARIEFENGAVANVTASRVSNKKLRRIRIFGNEHYYGLDYIDQKLEVVRAVPDEAGGKWPKIVTEVLAIEPRPPLDTELAYFVDAVRHRSRPLVDGRVGLEALRVAMLVKEKIQS</sequence>
<dbReference type="AlphaFoldDB" id="A0A1B4V5S4"/>
<keyword evidence="4" id="KW-1185">Reference proteome</keyword>
<feature type="domain" description="Gfo/Idh/MocA-like oxidoreductase N-terminal" evidence="1">
    <location>
        <begin position="12"/>
        <end position="128"/>
    </location>
</feature>
<dbReference type="InterPro" id="IPR055170">
    <property type="entry name" value="GFO_IDH_MocA-like_dom"/>
</dbReference>
<dbReference type="Pfam" id="PF01408">
    <property type="entry name" value="GFO_IDH_MocA"/>
    <property type="match status" value="1"/>
</dbReference>
<organism evidence="3 4">
    <name type="scientific">Sulfurifustis variabilis</name>
    <dbReference type="NCBI Taxonomy" id="1675686"/>
    <lineage>
        <taxon>Bacteria</taxon>
        <taxon>Pseudomonadati</taxon>
        <taxon>Pseudomonadota</taxon>
        <taxon>Gammaproteobacteria</taxon>
        <taxon>Acidiferrobacterales</taxon>
        <taxon>Acidiferrobacteraceae</taxon>
        <taxon>Sulfurifustis</taxon>
    </lineage>
</organism>
<dbReference type="OrthoDB" id="9774191at2"/>
<dbReference type="PANTHER" id="PTHR43377">
    <property type="entry name" value="BILIVERDIN REDUCTASE A"/>
    <property type="match status" value="1"/>
</dbReference>
<dbReference type="Gene3D" id="3.30.360.10">
    <property type="entry name" value="Dihydrodipicolinate Reductase, domain 2"/>
    <property type="match status" value="1"/>
</dbReference>
<feature type="domain" description="GFO/IDH/MocA-like oxidoreductase" evidence="2">
    <location>
        <begin position="156"/>
        <end position="237"/>
    </location>
</feature>
<protein>
    <submittedName>
        <fullName evidence="3">Oxidoreductase</fullName>
    </submittedName>
</protein>
<evidence type="ECO:0000313" key="4">
    <source>
        <dbReference type="Proteomes" id="UP000218899"/>
    </source>
</evidence>
<dbReference type="SUPFAM" id="SSF51735">
    <property type="entry name" value="NAD(P)-binding Rossmann-fold domains"/>
    <property type="match status" value="1"/>
</dbReference>
<evidence type="ECO:0000259" key="1">
    <source>
        <dbReference type="Pfam" id="PF01408"/>
    </source>
</evidence>
<name>A0A1B4V5S4_9GAMM</name>
<evidence type="ECO:0000313" key="3">
    <source>
        <dbReference type="EMBL" id="BAU48868.1"/>
    </source>
</evidence>
<dbReference type="InterPro" id="IPR036291">
    <property type="entry name" value="NAD(P)-bd_dom_sf"/>
</dbReference>
<proteinExistence type="predicted"/>
<dbReference type="RefSeq" id="WP_096461340.1">
    <property type="nucleotide sequence ID" value="NZ_AP014936.1"/>
</dbReference>
<dbReference type="Gene3D" id="3.40.50.720">
    <property type="entry name" value="NAD(P)-binding Rossmann-like Domain"/>
    <property type="match status" value="1"/>
</dbReference>
<evidence type="ECO:0000259" key="2">
    <source>
        <dbReference type="Pfam" id="PF22725"/>
    </source>
</evidence>